<evidence type="ECO:0000256" key="1">
    <source>
        <dbReference type="ARBA" id="ARBA00006562"/>
    </source>
</evidence>
<gene>
    <name evidence="5" type="primary">LOC112045640</name>
</gene>
<keyword evidence="4" id="KW-1185">Reference proteome</keyword>
<evidence type="ECO:0000259" key="3">
    <source>
        <dbReference type="Pfam" id="PF08652"/>
    </source>
</evidence>
<dbReference type="GeneID" id="112045640"/>
<keyword evidence="2" id="KW-0479">Metal-binding</keyword>
<comment type="similarity">
    <text evidence="1 2">Belongs to the DXO/Dom3Z family.</text>
</comment>
<reference evidence="5" key="1">
    <citation type="submission" date="2025-08" db="UniProtKB">
        <authorList>
            <consortium name="RefSeq"/>
        </authorList>
    </citation>
    <scope>IDENTIFICATION</scope>
</reference>
<dbReference type="InterPro" id="IPR013961">
    <property type="entry name" value="RAI1"/>
</dbReference>
<keyword evidence="2" id="KW-0694">RNA-binding</keyword>
<dbReference type="InterPro" id="IPR039039">
    <property type="entry name" value="RAI1-like_fam"/>
</dbReference>
<dbReference type="RefSeq" id="XP_052737317.1">
    <property type="nucleotide sequence ID" value="XM_052881357.1"/>
</dbReference>
<evidence type="ECO:0000313" key="5">
    <source>
        <dbReference type="RefSeq" id="XP_052737317.1"/>
    </source>
</evidence>
<comment type="cofactor">
    <cofactor evidence="2">
        <name>a divalent metal cation</name>
        <dbReference type="ChEBI" id="CHEBI:60240"/>
    </cofactor>
</comment>
<evidence type="ECO:0000256" key="2">
    <source>
        <dbReference type="RuleBase" id="RU367113"/>
    </source>
</evidence>
<organism evidence="4 5">
    <name type="scientific">Bicyclus anynana</name>
    <name type="common">Squinting bush brown butterfly</name>
    <dbReference type="NCBI Taxonomy" id="110368"/>
    <lineage>
        <taxon>Eukaryota</taxon>
        <taxon>Metazoa</taxon>
        <taxon>Ecdysozoa</taxon>
        <taxon>Arthropoda</taxon>
        <taxon>Hexapoda</taxon>
        <taxon>Insecta</taxon>
        <taxon>Pterygota</taxon>
        <taxon>Neoptera</taxon>
        <taxon>Endopterygota</taxon>
        <taxon>Lepidoptera</taxon>
        <taxon>Glossata</taxon>
        <taxon>Ditrysia</taxon>
        <taxon>Papilionoidea</taxon>
        <taxon>Nymphalidae</taxon>
        <taxon>Satyrinae</taxon>
        <taxon>Satyrini</taxon>
        <taxon>Mycalesina</taxon>
        <taxon>Bicyclus</taxon>
    </lineage>
</organism>
<dbReference type="PANTHER" id="PTHR12395">
    <property type="entry name" value="DOM-3 RELATED"/>
    <property type="match status" value="1"/>
</dbReference>
<keyword evidence="2" id="KW-0540">Nuclease</keyword>
<feature type="domain" description="RAI1-like" evidence="3">
    <location>
        <begin position="28"/>
        <end position="321"/>
    </location>
</feature>
<name>A0ABM3LE35_BICAN</name>
<keyword evidence="2" id="KW-0547">Nucleotide-binding</keyword>
<protein>
    <recommendedName>
        <fullName evidence="2">Decapping nuclease</fullName>
        <ecNumber evidence="2">3.6.1.-</ecNumber>
    </recommendedName>
</protein>
<comment type="subcellular location">
    <subcellularLocation>
        <location evidence="2">Nucleus</location>
    </subcellularLocation>
</comment>
<dbReference type="Proteomes" id="UP001652582">
    <property type="component" value="Chromosome 4"/>
</dbReference>
<proteinExistence type="inferred from homology"/>
<keyword evidence="2" id="KW-0378">Hydrolase</keyword>
<dbReference type="Pfam" id="PF08652">
    <property type="entry name" value="RAI1"/>
    <property type="match status" value="1"/>
</dbReference>
<dbReference type="PANTHER" id="PTHR12395:SF9">
    <property type="entry name" value="DECAPPING AND EXORIBONUCLEASE PROTEIN"/>
    <property type="match status" value="1"/>
</dbReference>
<accession>A0ABM3LE35</accession>
<keyword evidence="2" id="KW-0539">Nucleus</keyword>
<dbReference type="EC" id="3.6.1.-" evidence="2"/>
<comment type="function">
    <text evidence="2">Decapping enzyme for NAD-capped RNAs: specifically hydrolyzes the nicotinamide adenine dinucleotide (NAD) cap from a subset of RNAs by removing the entire NAD moiety from the 5'-end of an NAD-capped RNA.</text>
</comment>
<sequence>MLHVDARDYCKPFPNFGKPKIIGYIGIENLKYACQIAGKRVNFDLNLHLDRVKRKPPDLDVKLTELLKFLIEHESRLKFPLENQLAAAKYFCYRGLLTCVACTPYENREPWKIVAILYKGNIYLCARDTEEKRKQKLNMSEKDKQFTSWGYKFEQYMLSDRPDIEPNPNLPVDETEEFSLVFTTHLNNHKIVYGAEMDGIRCDKSPVPPFPNAERNPDKIIEYLSSNEFIELKTNRHIEFSRQEINFKRFKTKKWWCQSFLVGIDTLLCGYRNDDGIVEELKVYDVRDIAKMSEKYWKPNVCFNFLDAFLTFVKRSLAKKIKHKFGQKGLDKLQEVPLTCLLFEWAPHSSVRVSDNYCHEDDPILLEWFVQNFGKSKALQLKFKEKC</sequence>
<evidence type="ECO:0000313" key="4">
    <source>
        <dbReference type="Proteomes" id="UP001652582"/>
    </source>
</evidence>